<reference evidence="4" key="1">
    <citation type="journal article" date="2021" name="PeerJ">
        <title>Extensive microbial diversity within the chicken gut microbiome revealed by metagenomics and culture.</title>
        <authorList>
            <person name="Gilroy R."/>
            <person name="Ravi A."/>
            <person name="Getino M."/>
            <person name="Pursley I."/>
            <person name="Horton D.L."/>
            <person name="Alikhan N.F."/>
            <person name="Baker D."/>
            <person name="Gharbi K."/>
            <person name="Hall N."/>
            <person name="Watson M."/>
            <person name="Adriaenssens E.M."/>
            <person name="Foster-Nyarko E."/>
            <person name="Jarju S."/>
            <person name="Secka A."/>
            <person name="Antonio M."/>
            <person name="Oren A."/>
            <person name="Chaudhuri R.R."/>
            <person name="La Ragione R."/>
            <person name="Hildebrand F."/>
            <person name="Pallen M.J."/>
        </authorList>
    </citation>
    <scope>NUCLEOTIDE SEQUENCE</scope>
    <source>
        <strain evidence="4">ChiSxjej1B13-11762</strain>
    </source>
</reference>
<dbReference type="EMBL" id="DXGF01000027">
    <property type="protein sequence ID" value="HIW82992.1"/>
    <property type="molecule type" value="Genomic_DNA"/>
</dbReference>
<dbReference type="PANTHER" id="PTHR33744">
    <property type="entry name" value="CARBOHYDRATE DIACID REGULATOR"/>
    <property type="match status" value="1"/>
</dbReference>
<gene>
    <name evidence="4" type="ORF">H9873_01525</name>
</gene>
<protein>
    <submittedName>
        <fullName evidence="4">Helix-turn-helix domain-containing protein</fullName>
    </submittedName>
</protein>
<organism evidence="4 5">
    <name type="scientific">Candidatus Dorea gallistercoris</name>
    <dbReference type="NCBI Taxonomy" id="2838542"/>
    <lineage>
        <taxon>Bacteria</taxon>
        <taxon>Bacillati</taxon>
        <taxon>Bacillota</taxon>
        <taxon>Clostridia</taxon>
        <taxon>Lachnospirales</taxon>
        <taxon>Lachnospiraceae</taxon>
        <taxon>Dorea</taxon>
    </lineage>
</organism>
<dbReference type="InterPro" id="IPR042070">
    <property type="entry name" value="PucR_C-HTH_sf"/>
</dbReference>
<feature type="domain" description="PucR C-terminal helix-turn-helix" evidence="2">
    <location>
        <begin position="301"/>
        <end position="357"/>
    </location>
</feature>
<evidence type="ECO:0000259" key="2">
    <source>
        <dbReference type="Pfam" id="PF13556"/>
    </source>
</evidence>
<comment type="similarity">
    <text evidence="1">Belongs to the CdaR family.</text>
</comment>
<proteinExistence type="inferred from homology"/>
<dbReference type="Pfam" id="PF13556">
    <property type="entry name" value="HTH_30"/>
    <property type="match status" value="1"/>
</dbReference>
<sequence length="367" mass="41275">MPADGGVLVLSNQILHKALQDIRSITGFECSVWDAKGGCLVRTKEDAIDLEREVKAFCGSGEEQRLQEGKGLFLVCDDQEPEYVLALQGEGEELTLAGRLGASQLGNLILACKERMDKSRFIQNLLLDNLLLVDVYNQARKMRIPTELRRAVFLIEAKNEGDNLIMDTLKGLYATGTKDFVTAVDEKDIILVKALEETEGYPELAQTARTLVDTLNMEAMVSVRVSYGTIVRELRDVSRSYKEAGMAMEVGKVFYVDKNIFAYNELGIGRLIHQLPASLCRMFLQEVFEGNAAETFSEEELTTVFTFFDNNLNISETARQLHVHRNTLVYRLEKIEKKTGLDVRVFEDALTFKIAIMVADHMKGIEK</sequence>
<name>A0A9D1UCQ3_9FIRM</name>
<dbReference type="InterPro" id="IPR051448">
    <property type="entry name" value="CdaR-like_regulators"/>
</dbReference>
<dbReference type="SUPFAM" id="SSF46689">
    <property type="entry name" value="Homeodomain-like"/>
    <property type="match status" value="1"/>
</dbReference>
<dbReference type="AlphaFoldDB" id="A0A9D1UCQ3"/>
<dbReference type="InterPro" id="IPR041522">
    <property type="entry name" value="CdaR_GGDEF"/>
</dbReference>
<dbReference type="Gene3D" id="1.10.10.2840">
    <property type="entry name" value="PucR C-terminal helix-turn-helix domain"/>
    <property type="match status" value="1"/>
</dbReference>
<dbReference type="Pfam" id="PF17853">
    <property type="entry name" value="GGDEF_2"/>
    <property type="match status" value="1"/>
</dbReference>
<dbReference type="InterPro" id="IPR025736">
    <property type="entry name" value="PucR_C-HTH_dom"/>
</dbReference>
<evidence type="ECO:0000313" key="4">
    <source>
        <dbReference type="EMBL" id="HIW82992.1"/>
    </source>
</evidence>
<dbReference type="InterPro" id="IPR009057">
    <property type="entry name" value="Homeodomain-like_sf"/>
</dbReference>
<evidence type="ECO:0000313" key="5">
    <source>
        <dbReference type="Proteomes" id="UP000824263"/>
    </source>
</evidence>
<dbReference type="PANTHER" id="PTHR33744:SF15">
    <property type="entry name" value="CARBOHYDRATE DIACID REGULATOR"/>
    <property type="match status" value="1"/>
</dbReference>
<dbReference type="Proteomes" id="UP000824263">
    <property type="component" value="Unassembled WGS sequence"/>
</dbReference>
<evidence type="ECO:0000259" key="3">
    <source>
        <dbReference type="Pfam" id="PF17853"/>
    </source>
</evidence>
<feature type="domain" description="CdaR GGDEF-like" evidence="3">
    <location>
        <begin position="134"/>
        <end position="250"/>
    </location>
</feature>
<evidence type="ECO:0000256" key="1">
    <source>
        <dbReference type="ARBA" id="ARBA00006754"/>
    </source>
</evidence>
<reference evidence="4" key="2">
    <citation type="submission" date="2021-04" db="EMBL/GenBank/DDBJ databases">
        <authorList>
            <person name="Gilroy R."/>
        </authorList>
    </citation>
    <scope>NUCLEOTIDE SEQUENCE</scope>
    <source>
        <strain evidence="4">ChiSxjej1B13-11762</strain>
    </source>
</reference>
<comment type="caution">
    <text evidence="4">The sequence shown here is derived from an EMBL/GenBank/DDBJ whole genome shotgun (WGS) entry which is preliminary data.</text>
</comment>
<accession>A0A9D1UCQ3</accession>